<dbReference type="SUPFAM" id="SSF51182">
    <property type="entry name" value="RmlC-like cupins"/>
    <property type="match status" value="1"/>
</dbReference>
<dbReference type="InterPro" id="IPR014710">
    <property type="entry name" value="RmlC-like_jellyroll"/>
</dbReference>
<dbReference type="InterPro" id="IPR011051">
    <property type="entry name" value="RmlC_Cupin_sf"/>
</dbReference>
<dbReference type="PANTHER" id="PTHR35848">
    <property type="entry name" value="OXALATE-BINDING PROTEIN"/>
    <property type="match status" value="1"/>
</dbReference>
<sequence>MRTPITNYYTLIGPGIDKHGGVHAENLFCASYYLKPGKLYPAHNHPSREFYYVMGGEAIFHSGQEEIKVSKGSFIMHPPHTSHAIRNTSETELFEAMTCWWNEPGDIEDAMEKGGLMTNPCLVQHTHSANPKRISHPECSEVEWDDKLK</sequence>
<dbReference type="EMBL" id="CAADFM010000026">
    <property type="protein sequence ID" value="VFK09720.1"/>
    <property type="molecule type" value="Genomic_DNA"/>
</dbReference>
<reference evidence="4" key="1">
    <citation type="submission" date="2019-02" db="EMBL/GenBank/DDBJ databases">
        <authorList>
            <person name="Gruber-Vodicka R. H."/>
            <person name="Seah K. B. B."/>
        </authorList>
    </citation>
    <scope>NUCLEOTIDE SEQUENCE</scope>
    <source>
        <strain evidence="3">BECK_S312</strain>
        <strain evidence="4">BECK_S426</strain>
    </source>
</reference>
<name>A0A450XVU0_9GAMM</name>
<organism evidence="4">
    <name type="scientific">Candidatus Kentrum sp. LPFa</name>
    <dbReference type="NCBI Taxonomy" id="2126335"/>
    <lineage>
        <taxon>Bacteria</taxon>
        <taxon>Pseudomonadati</taxon>
        <taxon>Pseudomonadota</taxon>
        <taxon>Gammaproteobacteria</taxon>
        <taxon>Candidatus Kentrum</taxon>
    </lineage>
</organism>
<keyword evidence="1" id="KW-0479">Metal-binding</keyword>
<evidence type="ECO:0000256" key="1">
    <source>
        <dbReference type="ARBA" id="ARBA00022723"/>
    </source>
</evidence>
<dbReference type="InterPro" id="IPR013096">
    <property type="entry name" value="Cupin_2"/>
</dbReference>
<dbReference type="AlphaFoldDB" id="A0A450XVU0"/>
<dbReference type="Pfam" id="PF07883">
    <property type="entry name" value="Cupin_2"/>
    <property type="match status" value="1"/>
</dbReference>
<feature type="domain" description="Cupin type-2" evidence="2">
    <location>
        <begin position="34"/>
        <end position="92"/>
    </location>
</feature>
<evidence type="ECO:0000259" key="2">
    <source>
        <dbReference type="Pfam" id="PF07883"/>
    </source>
</evidence>
<dbReference type="PANTHER" id="PTHR35848:SF6">
    <property type="entry name" value="CUPIN TYPE-2 DOMAIN-CONTAINING PROTEIN"/>
    <property type="match status" value="1"/>
</dbReference>
<dbReference type="Gene3D" id="2.60.120.10">
    <property type="entry name" value="Jelly Rolls"/>
    <property type="match status" value="1"/>
</dbReference>
<gene>
    <name evidence="3" type="ORF">BECKLPF1236A_GA0070988_1002618</name>
    <name evidence="4" type="ORF">BECKLPF1236C_GA0070990_102028</name>
</gene>
<dbReference type="InterPro" id="IPR051610">
    <property type="entry name" value="GPI/OXD"/>
</dbReference>
<accession>A0A450XVU0</accession>
<proteinExistence type="predicted"/>
<evidence type="ECO:0000313" key="4">
    <source>
        <dbReference type="EMBL" id="VFK33357.1"/>
    </source>
</evidence>
<evidence type="ECO:0000313" key="3">
    <source>
        <dbReference type="EMBL" id="VFK09720.1"/>
    </source>
</evidence>
<dbReference type="EMBL" id="CAADFP010000202">
    <property type="protein sequence ID" value="VFK33357.1"/>
    <property type="molecule type" value="Genomic_DNA"/>
</dbReference>
<protein>
    <submittedName>
        <fullName evidence="4">Cupin domain-containing protein</fullName>
    </submittedName>
</protein>
<dbReference type="GO" id="GO:0046872">
    <property type="term" value="F:metal ion binding"/>
    <property type="evidence" value="ECO:0007669"/>
    <property type="project" value="UniProtKB-KW"/>
</dbReference>